<dbReference type="InterPro" id="IPR044066">
    <property type="entry name" value="TRIAD_supradom"/>
</dbReference>
<dbReference type="Gene3D" id="1.20.120.1750">
    <property type="match status" value="1"/>
</dbReference>
<dbReference type="Proteomes" id="UP000799302">
    <property type="component" value="Unassembled WGS sequence"/>
</dbReference>
<proteinExistence type="predicted"/>
<dbReference type="GO" id="GO:0016567">
    <property type="term" value="P:protein ubiquitination"/>
    <property type="evidence" value="ECO:0007669"/>
    <property type="project" value="InterPro"/>
</dbReference>
<evidence type="ECO:0000256" key="4">
    <source>
        <dbReference type="ARBA" id="ARBA00022723"/>
    </source>
</evidence>
<dbReference type="PROSITE" id="PS00518">
    <property type="entry name" value="ZF_RING_1"/>
    <property type="match status" value="1"/>
</dbReference>
<dbReference type="OrthoDB" id="9977870at2759"/>
<evidence type="ECO:0000259" key="10">
    <source>
        <dbReference type="PROSITE" id="PS51873"/>
    </source>
</evidence>
<dbReference type="InterPro" id="IPR017907">
    <property type="entry name" value="Znf_RING_CS"/>
</dbReference>
<dbReference type="CDD" id="cd20335">
    <property type="entry name" value="BRcat_RBR"/>
    <property type="match status" value="1"/>
</dbReference>
<keyword evidence="7" id="KW-0833">Ubl conjugation pathway</keyword>
<dbReference type="GO" id="GO:0008270">
    <property type="term" value="F:zinc ion binding"/>
    <property type="evidence" value="ECO:0007669"/>
    <property type="project" value="UniProtKB-KW"/>
</dbReference>
<organism evidence="11 12">
    <name type="scientific">Microthyrium microscopicum</name>
    <dbReference type="NCBI Taxonomy" id="703497"/>
    <lineage>
        <taxon>Eukaryota</taxon>
        <taxon>Fungi</taxon>
        <taxon>Dikarya</taxon>
        <taxon>Ascomycota</taxon>
        <taxon>Pezizomycotina</taxon>
        <taxon>Dothideomycetes</taxon>
        <taxon>Dothideomycetes incertae sedis</taxon>
        <taxon>Microthyriales</taxon>
        <taxon>Microthyriaceae</taxon>
        <taxon>Microthyrium</taxon>
    </lineage>
</organism>
<feature type="compositionally biased region" description="Acidic residues" evidence="9">
    <location>
        <begin position="34"/>
        <end position="55"/>
    </location>
</feature>
<dbReference type="AlphaFoldDB" id="A0A6A6U0N0"/>
<feature type="compositionally biased region" description="Low complexity" evidence="9">
    <location>
        <begin position="223"/>
        <end position="239"/>
    </location>
</feature>
<evidence type="ECO:0000256" key="6">
    <source>
        <dbReference type="ARBA" id="ARBA00022771"/>
    </source>
</evidence>
<gene>
    <name evidence="11" type="ORF">BT63DRAFT_428614</name>
</gene>
<keyword evidence="3" id="KW-0808">Transferase</keyword>
<feature type="compositionally biased region" description="Pro residues" evidence="9">
    <location>
        <begin position="504"/>
        <end position="519"/>
    </location>
</feature>
<sequence>MDIDCSPQIRTLPTQTRANAAFVAGAHDATSSEPIDDADSDSLEDLTDEDDEDDVSALSDISSEEESRNDNHAPTSGYVRCPPSIESRRLDQSLAPTWTVVGENSVPTSPGTIRSVRSSDNLSVTSSRKSLPINHHSGTHKILGPVAVNKGQLVSVRRRTPSKPPLPKKRSKSESNILTPKREKSKQKAMTSPPPSIRRKSTKDKDESSMRPPSTRSISALFGRSSPGKPSNSKSSSSKRPIKTVTCVSCLEDDIPHTEAAHTKCNHHMCRSCVHRLFVLSTTDVSLMPPRCCDSNEIEPLYVQRLFGKTFLDKAQMKAWNSKYEESKTKNRLYCTNKECGAWIPPDQIEKSASTGRKRGTCKKCKTQVCKKCSRKWHYSRECEVDEDTKKVLALAEETAGWQRCYRCKAVVSLDTGCNHMTCRCGAQFCMLCGRKWRDPLCQVECPLFSVPDDPNGLAAFIVEDFGPWRPQGRRGEDPLANDLEELIQGQANLLGMWNRGFAGPPPPPPPPPEFPPRPVVAGEPDMRRRRRAPVGDAEFERAFGGMRLGPPLPLAQPQRLPNAPRRYDNGHNQQQQYR</sequence>
<evidence type="ECO:0000256" key="3">
    <source>
        <dbReference type="ARBA" id="ARBA00022679"/>
    </source>
</evidence>
<accession>A0A6A6U0N0</accession>
<feature type="domain" description="RING-type" evidence="10">
    <location>
        <begin position="243"/>
        <end position="450"/>
    </location>
</feature>
<evidence type="ECO:0000256" key="7">
    <source>
        <dbReference type="ARBA" id="ARBA00022786"/>
    </source>
</evidence>
<dbReference type="EC" id="2.3.2.31" evidence="2"/>
<feature type="compositionally biased region" description="Basic residues" evidence="9">
    <location>
        <begin position="156"/>
        <end position="171"/>
    </location>
</feature>
<feature type="region of interest" description="Disordered" evidence="9">
    <location>
        <begin position="101"/>
        <end position="239"/>
    </location>
</feature>
<feature type="compositionally biased region" description="Low complexity" evidence="9">
    <location>
        <begin position="556"/>
        <end position="565"/>
    </location>
</feature>
<dbReference type="InterPro" id="IPR031127">
    <property type="entry name" value="E3_UB_ligase_RBR"/>
</dbReference>
<keyword evidence="6" id="KW-0863">Zinc-finger</keyword>
<dbReference type="EMBL" id="MU004240">
    <property type="protein sequence ID" value="KAF2665662.1"/>
    <property type="molecule type" value="Genomic_DNA"/>
</dbReference>
<evidence type="ECO:0000313" key="11">
    <source>
        <dbReference type="EMBL" id="KAF2665662.1"/>
    </source>
</evidence>
<dbReference type="PANTHER" id="PTHR11685">
    <property type="entry name" value="RBR FAMILY RING FINGER AND IBR DOMAIN-CONTAINING"/>
    <property type="match status" value="1"/>
</dbReference>
<evidence type="ECO:0000313" key="12">
    <source>
        <dbReference type="Proteomes" id="UP000799302"/>
    </source>
</evidence>
<keyword evidence="12" id="KW-1185">Reference proteome</keyword>
<name>A0A6A6U0N0_9PEZI</name>
<dbReference type="CDD" id="cd22584">
    <property type="entry name" value="Rcat_RBR_unk"/>
    <property type="match status" value="1"/>
</dbReference>
<dbReference type="GO" id="GO:0061630">
    <property type="term" value="F:ubiquitin protein ligase activity"/>
    <property type="evidence" value="ECO:0007669"/>
    <property type="project" value="UniProtKB-EC"/>
</dbReference>
<feature type="compositionally biased region" description="Polar residues" evidence="9">
    <location>
        <begin position="105"/>
        <end position="129"/>
    </location>
</feature>
<reference evidence="11" key="1">
    <citation type="journal article" date="2020" name="Stud. Mycol.">
        <title>101 Dothideomycetes genomes: a test case for predicting lifestyles and emergence of pathogens.</title>
        <authorList>
            <person name="Haridas S."/>
            <person name="Albert R."/>
            <person name="Binder M."/>
            <person name="Bloem J."/>
            <person name="Labutti K."/>
            <person name="Salamov A."/>
            <person name="Andreopoulos B."/>
            <person name="Baker S."/>
            <person name="Barry K."/>
            <person name="Bills G."/>
            <person name="Bluhm B."/>
            <person name="Cannon C."/>
            <person name="Castanera R."/>
            <person name="Culley D."/>
            <person name="Daum C."/>
            <person name="Ezra D."/>
            <person name="Gonzalez J."/>
            <person name="Henrissat B."/>
            <person name="Kuo A."/>
            <person name="Liang C."/>
            <person name="Lipzen A."/>
            <person name="Lutzoni F."/>
            <person name="Magnuson J."/>
            <person name="Mondo S."/>
            <person name="Nolan M."/>
            <person name="Ohm R."/>
            <person name="Pangilinan J."/>
            <person name="Park H.-J."/>
            <person name="Ramirez L."/>
            <person name="Alfaro M."/>
            <person name="Sun H."/>
            <person name="Tritt A."/>
            <person name="Yoshinaga Y."/>
            <person name="Zwiers L.-H."/>
            <person name="Turgeon B."/>
            <person name="Goodwin S."/>
            <person name="Spatafora J."/>
            <person name="Crous P."/>
            <person name="Grigoriev I."/>
        </authorList>
    </citation>
    <scope>NUCLEOTIDE SEQUENCE</scope>
    <source>
        <strain evidence="11">CBS 115976</strain>
    </source>
</reference>
<feature type="region of interest" description="Disordered" evidence="9">
    <location>
        <begin position="23"/>
        <end position="84"/>
    </location>
</feature>
<keyword evidence="5" id="KW-0677">Repeat</keyword>
<dbReference type="InterPro" id="IPR002867">
    <property type="entry name" value="IBR_dom"/>
</dbReference>
<dbReference type="Pfam" id="PF01485">
    <property type="entry name" value="IBR"/>
    <property type="match status" value="2"/>
</dbReference>
<dbReference type="SMART" id="SM00647">
    <property type="entry name" value="IBR"/>
    <property type="match status" value="2"/>
</dbReference>
<evidence type="ECO:0000256" key="5">
    <source>
        <dbReference type="ARBA" id="ARBA00022737"/>
    </source>
</evidence>
<evidence type="ECO:0000256" key="9">
    <source>
        <dbReference type="SAM" id="MobiDB-lite"/>
    </source>
</evidence>
<evidence type="ECO:0000256" key="2">
    <source>
        <dbReference type="ARBA" id="ARBA00012251"/>
    </source>
</evidence>
<evidence type="ECO:0000256" key="1">
    <source>
        <dbReference type="ARBA" id="ARBA00001798"/>
    </source>
</evidence>
<comment type="catalytic activity">
    <reaction evidence="1">
        <text>[E2 ubiquitin-conjugating enzyme]-S-ubiquitinyl-L-cysteine + [acceptor protein]-L-lysine = [E2 ubiquitin-conjugating enzyme]-L-cysteine + [acceptor protein]-N(6)-ubiquitinyl-L-lysine.</text>
        <dbReference type="EC" id="2.3.2.31"/>
    </reaction>
</comment>
<feature type="region of interest" description="Disordered" evidence="9">
    <location>
        <begin position="501"/>
        <end position="579"/>
    </location>
</feature>
<keyword evidence="8" id="KW-0862">Zinc</keyword>
<evidence type="ECO:0000256" key="8">
    <source>
        <dbReference type="ARBA" id="ARBA00022833"/>
    </source>
</evidence>
<protein>
    <recommendedName>
        <fullName evidence="2">RBR-type E3 ubiquitin transferase</fullName>
        <ecNumber evidence="2">2.3.2.31</ecNumber>
    </recommendedName>
</protein>
<keyword evidence="4" id="KW-0479">Metal-binding</keyword>
<dbReference type="PROSITE" id="PS51873">
    <property type="entry name" value="TRIAD"/>
    <property type="match status" value="1"/>
</dbReference>
<dbReference type="SUPFAM" id="SSF57850">
    <property type="entry name" value="RING/U-box"/>
    <property type="match status" value="2"/>
</dbReference>